<dbReference type="Proteomes" id="UP000046393">
    <property type="component" value="Unplaced"/>
</dbReference>
<dbReference type="WBParaSite" id="SMUV_0000826601-mRNA-1">
    <property type="protein sequence ID" value="SMUV_0000826601-mRNA-1"/>
    <property type="gene ID" value="SMUV_0000826601"/>
</dbReference>
<dbReference type="AlphaFoldDB" id="A0A0N5ATU6"/>
<keyword evidence="1" id="KW-1185">Reference proteome</keyword>
<organism evidence="1 2">
    <name type="scientific">Syphacia muris</name>
    <dbReference type="NCBI Taxonomy" id="451379"/>
    <lineage>
        <taxon>Eukaryota</taxon>
        <taxon>Metazoa</taxon>
        <taxon>Ecdysozoa</taxon>
        <taxon>Nematoda</taxon>
        <taxon>Chromadorea</taxon>
        <taxon>Rhabditida</taxon>
        <taxon>Spirurina</taxon>
        <taxon>Oxyuridomorpha</taxon>
        <taxon>Oxyuroidea</taxon>
        <taxon>Oxyuridae</taxon>
        <taxon>Syphacia</taxon>
    </lineage>
</organism>
<evidence type="ECO:0000313" key="1">
    <source>
        <dbReference type="Proteomes" id="UP000046393"/>
    </source>
</evidence>
<proteinExistence type="predicted"/>
<evidence type="ECO:0000313" key="2">
    <source>
        <dbReference type="WBParaSite" id="SMUV_0000826601-mRNA-1"/>
    </source>
</evidence>
<protein>
    <submittedName>
        <fullName evidence="2">Ragulator complex protein LAMTOR1</fullName>
    </submittedName>
</protein>
<reference evidence="2" key="1">
    <citation type="submission" date="2017-02" db="UniProtKB">
        <authorList>
            <consortium name="WormBaseParasite"/>
        </authorList>
    </citation>
    <scope>IDENTIFICATION</scope>
</reference>
<sequence>MMDSIDLQTFEDHLDKVIDEVAVESVALIKEKPCYIYAVMVIAEDDDDSQIIQASRVKVINPVTEQADSSSAEEQNVIYKAPELLSNDDNKPNNYVDADIERALMQLEKSRDLLNER</sequence>
<accession>A0A0N5ATU6</accession>
<name>A0A0N5ATU6_9BILA</name>